<dbReference type="PROSITE" id="PS50056">
    <property type="entry name" value="TYR_PHOSPHATASE_2"/>
    <property type="match status" value="1"/>
</dbReference>
<reference evidence="2 3" key="1">
    <citation type="submission" date="2023-11" db="EMBL/GenBank/DDBJ databases">
        <title>Draft genome sequence of Microbacterium arthrosphaerae JCM 30492.</title>
        <authorList>
            <person name="Zhang G."/>
            <person name="Ding Y."/>
        </authorList>
    </citation>
    <scope>NUCLEOTIDE SEQUENCE [LARGE SCALE GENOMIC DNA]</scope>
    <source>
        <strain evidence="2 3">JCM 30492</strain>
    </source>
</reference>
<dbReference type="PROSITE" id="PS00383">
    <property type="entry name" value="TYR_PHOSPHATASE_1"/>
    <property type="match status" value="1"/>
</dbReference>
<sequence length="262" mass="26958">MTLTLEGLHNFRDLGGLPLAAGGAVRAGVLYRSDALSALTDAGVTALSASPIGVIADFRTPFEQESAPDRLPADRTLDIVELSVLEGALTGAAGAAAAEGGPIDTGMASRILATLPRLGDLYVQMLEHGAASFAEAARRVAASVDDRPSAVLVHCTAGKDRTGVAVAVILDAVGAERDAVIDDYAQSERNLAGPWADRMLAGIEQMGAPLTPEVRELVTGTPPAAMAQAFAWIDERGGSADYLRSGGLTETELDGLRARLAG</sequence>
<dbReference type="EC" id="3.1.3.48" evidence="2"/>
<dbReference type="InterPro" id="IPR016130">
    <property type="entry name" value="Tyr_Pase_AS"/>
</dbReference>
<keyword evidence="3" id="KW-1185">Reference proteome</keyword>
<accession>A0ABU4GZG0</accession>
<dbReference type="GO" id="GO:0004725">
    <property type="term" value="F:protein tyrosine phosphatase activity"/>
    <property type="evidence" value="ECO:0007669"/>
    <property type="project" value="UniProtKB-EC"/>
</dbReference>
<keyword evidence="2" id="KW-0378">Hydrolase</keyword>
<dbReference type="RefSeq" id="WP_318352342.1">
    <property type="nucleotide sequence ID" value="NZ_JAWQEV010000001.1"/>
</dbReference>
<dbReference type="Pfam" id="PF13350">
    <property type="entry name" value="Y_phosphatase3"/>
    <property type="match status" value="1"/>
</dbReference>
<organism evidence="2 3">
    <name type="scientific">Microbacterium arthrosphaerae</name>
    <dbReference type="NCBI Taxonomy" id="792652"/>
    <lineage>
        <taxon>Bacteria</taxon>
        <taxon>Bacillati</taxon>
        <taxon>Actinomycetota</taxon>
        <taxon>Actinomycetes</taxon>
        <taxon>Micrococcales</taxon>
        <taxon>Microbacteriaceae</taxon>
        <taxon>Microbacterium</taxon>
    </lineage>
</organism>
<proteinExistence type="predicted"/>
<dbReference type="InterPro" id="IPR029021">
    <property type="entry name" value="Prot-tyrosine_phosphatase-like"/>
</dbReference>
<dbReference type="InterPro" id="IPR026893">
    <property type="entry name" value="Tyr/Ser_Pase_IphP-type"/>
</dbReference>
<dbReference type="Proteomes" id="UP001283109">
    <property type="component" value="Unassembled WGS sequence"/>
</dbReference>
<comment type="caution">
    <text evidence="2">The sequence shown here is derived from an EMBL/GenBank/DDBJ whole genome shotgun (WGS) entry which is preliminary data.</text>
</comment>
<dbReference type="EMBL" id="JAWQEV010000001">
    <property type="protein sequence ID" value="MDW4571820.1"/>
    <property type="molecule type" value="Genomic_DNA"/>
</dbReference>
<feature type="domain" description="Tyrosine specific protein phosphatases" evidence="1">
    <location>
        <begin position="131"/>
        <end position="170"/>
    </location>
</feature>
<protein>
    <submittedName>
        <fullName evidence="2">Tyrosine-protein phosphatase</fullName>
        <ecNumber evidence="2">3.1.3.48</ecNumber>
    </submittedName>
</protein>
<evidence type="ECO:0000313" key="2">
    <source>
        <dbReference type="EMBL" id="MDW4571820.1"/>
    </source>
</evidence>
<gene>
    <name evidence="2" type="ORF">R8Z58_03410</name>
</gene>
<dbReference type="SUPFAM" id="SSF52799">
    <property type="entry name" value="(Phosphotyrosine protein) phosphatases II"/>
    <property type="match status" value="1"/>
</dbReference>
<dbReference type="InterPro" id="IPR000387">
    <property type="entry name" value="Tyr_Pase_dom"/>
</dbReference>
<dbReference type="Gene3D" id="3.90.190.10">
    <property type="entry name" value="Protein tyrosine phosphatase superfamily"/>
    <property type="match status" value="1"/>
</dbReference>
<evidence type="ECO:0000259" key="1">
    <source>
        <dbReference type="PROSITE" id="PS50056"/>
    </source>
</evidence>
<name>A0ABU4GZG0_9MICO</name>
<evidence type="ECO:0000313" key="3">
    <source>
        <dbReference type="Proteomes" id="UP001283109"/>
    </source>
</evidence>